<evidence type="ECO:0000256" key="1">
    <source>
        <dbReference type="ARBA" id="ARBA00004123"/>
    </source>
</evidence>
<evidence type="ECO:0000313" key="8">
    <source>
        <dbReference type="EMBL" id="EUC62619.1"/>
    </source>
</evidence>
<dbReference type="Proteomes" id="UP000030108">
    <property type="component" value="Unassembled WGS sequence"/>
</dbReference>
<dbReference type="EMBL" id="JATN01000318">
    <property type="protein sequence ID" value="EUC62619.1"/>
    <property type="molecule type" value="Genomic_DNA"/>
</dbReference>
<evidence type="ECO:0000256" key="4">
    <source>
        <dbReference type="ARBA" id="ARBA00022833"/>
    </source>
</evidence>
<dbReference type="Pfam" id="PF05699">
    <property type="entry name" value="Dimer_Tnp_hAT"/>
    <property type="match status" value="1"/>
</dbReference>
<evidence type="ECO:0000259" key="7">
    <source>
        <dbReference type="Pfam" id="PF05699"/>
    </source>
</evidence>
<evidence type="ECO:0000256" key="2">
    <source>
        <dbReference type="ARBA" id="ARBA00022723"/>
    </source>
</evidence>
<evidence type="ECO:0000256" key="6">
    <source>
        <dbReference type="SAM" id="MobiDB-lite"/>
    </source>
</evidence>
<keyword evidence="4" id="KW-0862">Zinc</keyword>
<dbReference type="PANTHER" id="PTHR46481">
    <property type="entry name" value="ZINC FINGER BED DOMAIN-CONTAINING PROTEIN 4"/>
    <property type="match status" value="1"/>
</dbReference>
<dbReference type="InterPro" id="IPR008906">
    <property type="entry name" value="HATC_C_dom"/>
</dbReference>
<dbReference type="GO" id="GO:0008270">
    <property type="term" value="F:zinc ion binding"/>
    <property type="evidence" value="ECO:0007669"/>
    <property type="project" value="UniProtKB-KW"/>
</dbReference>
<sequence>MDYAFTCKVDPERHPIQYRRRRDTSNGTGNLKTSMESCRARNNQCNEPNGIPSTPFSYAMHLAIIVMLCASHYLPFAGVLHDLIRRHVQLLRPGTSMPNPTTVSRTTRLVYEKQAEKVRTYFQSVDTVHLAIDGWTSPTATSYLGLVVHWYSEGRLWRAVLEMIHMERKHTGEYLAQTTAECLRRYDLTDKLLSVCMDNASNNDTFTRYLPHLIPGFNGPASRVRCAAHVINLVVKARTAFTSHFMSPTRRKRKSVKIKAKSSRKRRRVNKSTNDTIEEHQLLVEEGDPGAGETDSEDEFEVGGQLLPGEATAKNDAKILHDRYVIKDTIESALQYAQTDPSLDITEAMQVAAQSIITKAAKISRMVHEKPELKHKLNQLIDGAFSSLKTARRTLARRVATRWNSDFECLESHRDLRICIEGLIGDPSNNLEHLRLGDYEWLLLNQVVRVLKIFKEVTSVFSQVEVPLVHEVVPIFVSIRRKLEFVRDKKLDFEPIIRIAAHSSLLVLDKYMDLFEDSEVYWIALVMCPNYKLQWLRDNGFTESDIGAVRDLIIRRFNVLYPVDPNASVLRVELAKELDESDDEWDLGVGSKMEINYGLDSIEDYLQTEPVSAMIVGASGGPLKYWESQRGPTDRPRLARFAINYLTAPASSVEAERAFSCGRLTINHLQHQMSSDTFCAKMALRSWYQTPLLNGVEDVAVLLGDGEANYID</sequence>
<evidence type="ECO:0000313" key="9">
    <source>
        <dbReference type="Proteomes" id="UP000030108"/>
    </source>
</evidence>
<keyword evidence="5" id="KW-0539">Nucleus</keyword>
<dbReference type="PANTHER" id="PTHR46481:SF10">
    <property type="entry name" value="ZINC FINGER BED DOMAIN-CONTAINING PROTEIN 39"/>
    <property type="match status" value="1"/>
</dbReference>
<gene>
    <name evidence="8" type="ORF">RSOL_424350</name>
</gene>
<evidence type="ECO:0000256" key="3">
    <source>
        <dbReference type="ARBA" id="ARBA00022771"/>
    </source>
</evidence>
<organism evidence="8 9">
    <name type="scientific">Rhizoctonia solani AG-3 Rhs1AP</name>
    <dbReference type="NCBI Taxonomy" id="1086054"/>
    <lineage>
        <taxon>Eukaryota</taxon>
        <taxon>Fungi</taxon>
        <taxon>Dikarya</taxon>
        <taxon>Basidiomycota</taxon>
        <taxon>Agaricomycotina</taxon>
        <taxon>Agaricomycetes</taxon>
        <taxon>Cantharellales</taxon>
        <taxon>Ceratobasidiaceae</taxon>
        <taxon>Rhizoctonia</taxon>
    </lineage>
</organism>
<reference evidence="9" key="1">
    <citation type="journal article" date="2014" name="Genome Announc.">
        <title>Draft genome sequence of the plant-pathogenic soil fungus Rhizoctonia solani anastomosis group 3 strain Rhs1AP.</title>
        <authorList>
            <person name="Cubeta M.A."/>
            <person name="Thomas E."/>
            <person name="Dean R.A."/>
            <person name="Jabaji S."/>
            <person name="Neate S.M."/>
            <person name="Tavantzis S."/>
            <person name="Toda T."/>
            <person name="Vilgalys R."/>
            <person name="Bharathan N."/>
            <person name="Fedorova-Abrams N."/>
            <person name="Pakala S.B."/>
            <person name="Pakala S.M."/>
            <person name="Zafar N."/>
            <person name="Joardar V."/>
            <person name="Losada L."/>
            <person name="Nierman W.C."/>
        </authorList>
    </citation>
    <scope>NUCLEOTIDE SEQUENCE [LARGE SCALE GENOMIC DNA]</scope>
    <source>
        <strain evidence="9">AG-3</strain>
    </source>
</reference>
<dbReference type="GO" id="GO:0005634">
    <property type="term" value="C:nucleus"/>
    <property type="evidence" value="ECO:0007669"/>
    <property type="project" value="UniProtKB-SubCell"/>
</dbReference>
<dbReference type="OrthoDB" id="3251057at2759"/>
<feature type="domain" description="HAT C-terminal dimerisation" evidence="7">
    <location>
        <begin position="604"/>
        <end position="688"/>
    </location>
</feature>
<dbReference type="GO" id="GO:0046983">
    <property type="term" value="F:protein dimerization activity"/>
    <property type="evidence" value="ECO:0007669"/>
    <property type="project" value="InterPro"/>
</dbReference>
<proteinExistence type="predicted"/>
<accession>X8JG01</accession>
<protein>
    <submittedName>
        <fullName evidence="8">HAT family dimerization protein</fullName>
    </submittedName>
</protein>
<feature type="compositionally biased region" description="Basic residues" evidence="6">
    <location>
        <begin position="252"/>
        <end position="270"/>
    </location>
</feature>
<dbReference type="InterPro" id="IPR052035">
    <property type="entry name" value="ZnF_BED_domain_contain"/>
</dbReference>
<name>X8JG01_9AGAM</name>
<evidence type="ECO:0000256" key="5">
    <source>
        <dbReference type="ARBA" id="ARBA00023242"/>
    </source>
</evidence>
<dbReference type="AlphaFoldDB" id="X8JG01"/>
<comment type="caution">
    <text evidence="8">The sequence shown here is derived from an EMBL/GenBank/DDBJ whole genome shotgun (WGS) entry which is preliminary data.</text>
</comment>
<dbReference type="InterPro" id="IPR012337">
    <property type="entry name" value="RNaseH-like_sf"/>
</dbReference>
<keyword evidence="2" id="KW-0479">Metal-binding</keyword>
<dbReference type="SUPFAM" id="SSF53098">
    <property type="entry name" value="Ribonuclease H-like"/>
    <property type="match status" value="1"/>
</dbReference>
<comment type="subcellular location">
    <subcellularLocation>
        <location evidence="1">Nucleus</location>
    </subcellularLocation>
</comment>
<feature type="region of interest" description="Disordered" evidence="6">
    <location>
        <begin position="252"/>
        <end position="279"/>
    </location>
</feature>
<keyword evidence="3" id="KW-0863">Zinc-finger</keyword>